<keyword evidence="2" id="KW-0732">Signal</keyword>
<proteinExistence type="predicted"/>
<organism evidence="3">
    <name type="scientific">Octopus bimaculoides</name>
    <name type="common">California two-spotted octopus</name>
    <dbReference type="NCBI Taxonomy" id="37653"/>
    <lineage>
        <taxon>Eukaryota</taxon>
        <taxon>Metazoa</taxon>
        <taxon>Spiralia</taxon>
        <taxon>Lophotrochozoa</taxon>
        <taxon>Mollusca</taxon>
        <taxon>Cephalopoda</taxon>
        <taxon>Coleoidea</taxon>
        <taxon>Octopodiformes</taxon>
        <taxon>Octopoda</taxon>
        <taxon>Incirrata</taxon>
        <taxon>Octopodidae</taxon>
        <taxon>Octopus</taxon>
    </lineage>
</organism>
<feature type="chain" id="PRO_5005583004" evidence="2">
    <location>
        <begin position="17"/>
        <end position="68"/>
    </location>
</feature>
<feature type="region of interest" description="Disordered" evidence="1">
    <location>
        <begin position="32"/>
        <end position="68"/>
    </location>
</feature>
<evidence type="ECO:0000256" key="1">
    <source>
        <dbReference type="SAM" id="MobiDB-lite"/>
    </source>
</evidence>
<dbReference type="AlphaFoldDB" id="A0A0L8GHW0"/>
<reference evidence="3" key="1">
    <citation type="submission" date="2015-07" db="EMBL/GenBank/DDBJ databases">
        <title>MeaNS - Measles Nucleotide Surveillance Program.</title>
        <authorList>
            <person name="Tran T."/>
            <person name="Druce J."/>
        </authorList>
    </citation>
    <scope>NUCLEOTIDE SEQUENCE</scope>
    <source>
        <strain evidence="3">UCB-OBI-ISO-001</strain>
        <tissue evidence="3">Gonad</tissue>
    </source>
</reference>
<evidence type="ECO:0000313" key="3">
    <source>
        <dbReference type="EMBL" id="KOF76548.1"/>
    </source>
</evidence>
<dbReference type="EMBL" id="KQ421758">
    <property type="protein sequence ID" value="KOF76548.1"/>
    <property type="molecule type" value="Genomic_DNA"/>
</dbReference>
<gene>
    <name evidence="3" type="ORF">OCBIM_22033265mg</name>
</gene>
<accession>A0A0L8GHW0</accession>
<name>A0A0L8GHW0_OCTBM</name>
<evidence type="ECO:0000256" key="2">
    <source>
        <dbReference type="SAM" id="SignalP"/>
    </source>
</evidence>
<protein>
    <submittedName>
        <fullName evidence="3">Uncharacterized protein</fullName>
    </submittedName>
</protein>
<sequence>MNCIFILLCLLQIVYSFMYQNKFSYKSAKDLQTQTNTMSKGPTDRNYPSNTSTTDSQMQNELMSNSMY</sequence>
<feature type="signal peptide" evidence="2">
    <location>
        <begin position="1"/>
        <end position="16"/>
    </location>
</feature>